<dbReference type="Gene3D" id="3.30.559.10">
    <property type="entry name" value="Chloramphenicol acetyltransferase-like domain"/>
    <property type="match status" value="1"/>
</dbReference>
<evidence type="ECO:0000256" key="1">
    <source>
        <dbReference type="ARBA" id="ARBA00022679"/>
    </source>
</evidence>
<protein>
    <submittedName>
        <fullName evidence="3">BAHD acyltransferase DCR-like</fullName>
    </submittedName>
</protein>
<dbReference type="Proteomes" id="UP000189703">
    <property type="component" value="Unplaced"/>
</dbReference>
<dbReference type="AlphaFoldDB" id="A0A1U8A429"/>
<dbReference type="InterPro" id="IPR023213">
    <property type="entry name" value="CAT-like_dom_sf"/>
</dbReference>
<dbReference type="PANTHER" id="PTHR31896">
    <property type="entry name" value="FAMILY REGULATORY PROTEIN, PUTATIVE (AFU_ORTHOLOGUE AFUA_3G14730)-RELATED"/>
    <property type="match status" value="1"/>
</dbReference>
<dbReference type="InterPro" id="IPR051283">
    <property type="entry name" value="Sec_Metabolite_Acyltrans"/>
</dbReference>
<reference evidence="3" key="1">
    <citation type="submission" date="2025-08" db="UniProtKB">
        <authorList>
            <consortium name="RefSeq"/>
        </authorList>
    </citation>
    <scope>IDENTIFICATION</scope>
</reference>
<dbReference type="OMA" id="CPRRICQ"/>
<sequence length="207" mass="22168">MARLKAKANAECNTTTISSLQALSALLWRATTQARELNVSQTTSCTLVINNSPRLNPPLSSNYFGTAIQTVSGTTTVGELLSHGLGWAALMLHQAVAGHADSVVRKYMEAKMMAPSVYQLREFFDPCGVMIASSPRFDVSGNDFGWGQPLAVRKGSGNKFGGVVYAYPGKEGGGSVDLEVCLPPEEMDALESIEEFMEAVYSTVPLP</sequence>
<gene>
    <name evidence="3" type="primary">LOC104596865</name>
</gene>
<dbReference type="Pfam" id="PF02458">
    <property type="entry name" value="Transferase"/>
    <property type="match status" value="1"/>
</dbReference>
<dbReference type="KEGG" id="nnu:104596865"/>
<name>A0A1U8A429_NELNU</name>
<dbReference type="GO" id="GO:0005737">
    <property type="term" value="C:cytoplasm"/>
    <property type="evidence" value="ECO:0000318"/>
    <property type="project" value="GO_Central"/>
</dbReference>
<dbReference type="RefSeq" id="XP_010256493.1">
    <property type="nucleotide sequence ID" value="XM_010258191.1"/>
</dbReference>
<dbReference type="OrthoDB" id="1862401at2759"/>
<accession>A0A1U8A429</accession>
<evidence type="ECO:0000313" key="3">
    <source>
        <dbReference type="RefSeq" id="XP_010256493.1"/>
    </source>
</evidence>
<keyword evidence="1" id="KW-0808">Transferase</keyword>
<dbReference type="eggNOG" id="ENOG502QT1Q">
    <property type="taxonomic scope" value="Eukaryota"/>
</dbReference>
<proteinExistence type="predicted"/>
<dbReference type="PANTHER" id="PTHR31896:SF12">
    <property type="entry name" value="HXXXD-TYPE ACYL-TRANSFERASE FAMILY PROTEIN"/>
    <property type="match status" value="1"/>
</dbReference>
<evidence type="ECO:0000313" key="2">
    <source>
        <dbReference type="Proteomes" id="UP000189703"/>
    </source>
</evidence>
<dbReference type="GeneID" id="104596865"/>
<dbReference type="GO" id="GO:0016747">
    <property type="term" value="F:acyltransferase activity, transferring groups other than amino-acyl groups"/>
    <property type="evidence" value="ECO:0000318"/>
    <property type="project" value="GO_Central"/>
</dbReference>
<organism evidence="2 3">
    <name type="scientific">Nelumbo nucifera</name>
    <name type="common">Sacred lotus</name>
    <dbReference type="NCBI Taxonomy" id="4432"/>
    <lineage>
        <taxon>Eukaryota</taxon>
        <taxon>Viridiplantae</taxon>
        <taxon>Streptophyta</taxon>
        <taxon>Embryophyta</taxon>
        <taxon>Tracheophyta</taxon>
        <taxon>Spermatophyta</taxon>
        <taxon>Magnoliopsida</taxon>
        <taxon>Proteales</taxon>
        <taxon>Nelumbonaceae</taxon>
        <taxon>Nelumbo</taxon>
    </lineage>
</organism>
<keyword evidence="2" id="KW-1185">Reference proteome</keyword>